<dbReference type="PROSITE" id="PS50005">
    <property type="entry name" value="TPR"/>
    <property type="match status" value="1"/>
</dbReference>
<dbReference type="InterPro" id="IPR046341">
    <property type="entry name" value="SET_dom_sf"/>
</dbReference>
<dbReference type="PANTHER" id="PTHR47643:SF2">
    <property type="entry name" value="TPR DOMAIN PROTEIN (AFU_ORTHOLOGUE AFUA_5G12710)"/>
    <property type="match status" value="1"/>
</dbReference>
<reference evidence="4" key="1">
    <citation type="journal article" date="2017" name="Nat. Microbiol.">
        <title>Global analysis of biosynthetic gene clusters reveals vast potential of secondary metabolite production in Penicillium species.</title>
        <authorList>
            <person name="Nielsen J.C."/>
            <person name="Grijseels S."/>
            <person name="Prigent S."/>
            <person name="Ji B."/>
            <person name="Dainat J."/>
            <person name="Nielsen K.F."/>
            <person name="Frisvad J.C."/>
            <person name="Workman M."/>
            <person name="Nielsen J."/>
        </authorList>
    </citation>
    <scope>NUCLEOTIDE SEQUENCE [LARGE SCALE GENOMIC DNA]</scope>
    <source>
        <strain evidence="4">IBT 29525</strain>
    </source>
</reference>
<organism evidence="3 4">
    <name type="scientific">Penicillium solitum</name>
    <dbReference type="NCBI Taxonomy" id="60172"/>
    <lineage>
        <taxon>Eukaryota</taxon>
        <taxon>Fungi</taxon>
        <taxon>Dikarya</taxon>
        <taxon>Ascomycota</taxon>
        <taxon>Pezizomycotina</taxon>
        <taxon>Eurotiomycetes</taxon>
        <taxon>Eurotiomycetidae</taxon>
        <taxon>Eurotiales</taxon>
        <taxon>Aspergillaceae</taxon>
        <taxon>Penicillium</taxon>
    </lineage>
</organism>
<dbReference type="InterPro" id="IPR001214">
    <property type="entry name" value="SET_dom"/>
</dbReference>
<dbReference type="InterPro" id="IPR053209">
    <property type="entry name" value="Gramillin-biosynth_MTr"/>
</dbReference>
<evidence type="ECO:0000313" key="3">
    <source>
        <dbReference type="EMBL" id="OQD98396.1"/>
    </source>
</evidence>
<dbReference type="CDD" id="cd20071">
    <property type="entry name" value="SET_SMYD"/>
    <property type="match status" value="1"/>
</dbReference>
<evidence type="ECO:0000313" key="4">
    <source>
        <dbReference type="Proteomes" id="UP000191612"/>
    </source>
</evidence>
<dbReference type="PANTHER" id="PTHR47643">
    <property type="entry name" value="TPR DOMAIN PROTEIN (AFU_ORTHOLOGUE AFUA_5G12710)"/>
    <property type="match status" value="1"/>
</dbReference>
<dbReference type="Pfam" id="PF00856">
    <property type="entry name" value="SET"/>
    <property type="match status" value="1"/>
</dbReference>
<feature type="repeat" description="TPR" evidence="1">
    <location>
        <begin position="201"/>
        <end position="234"/>
    </location>
</feature>
<keyword evidence="1" id="KW-0802">TPR repeat</keyword>
<dbReference type="SUPFAM" id="SSF82199">
    <property type="entry name" value="SET domain"/>
    <property type="match status" value="1"/>
</dbReference>
<dbReference type="SMART" id="SM00028">
    <property type="entry name" value="TPR"/>
    <property type="match status" value="3"/>
</dbReference>
<evidence type="ECO:0000256" key="1">
    <source>
        <dbReference type="PROSITE-ProRule" id="PRU00339"/>
    </source>
</evidence>
<dbReference type="InterPro" id="IPR019734">
    <property type="entry name" value="TPR_rpt"/>
</dbReference>
<dbReference type="Gene3D" id="1.25.40.10">
    <property type="entry name" value="Tetratricopeptide repeat domain"/>
    <property type="match status" value="1"/>
</dbReference>
<accession>A0A1V6RAZ8</accession>
<dbReference type="EMBL" id="MDYO01000009">
    <property type="protein sequence ID" value="OQD98396.1"/>
    <property type="molecule type" value="Genomic_DNA"/>
</dbReference>
<gene>
    <name evidence="3" type="ORF">PENSOL_c009G00930</name>
</gene>
<dbReference type="STRING" id="60172.A0A1V6RAZ8"/>
<keyword evidence="4" id="KW-1185">Reference proteome</keyword>
<dbReference type="Gene3D" id="2.170.270.10">
    <property type="entry name" value="SET domain"/>
    <property type="match status" value="1"/>
</dbReference>
<name>A0A1V6RAZ8_9EURO</name>
<protein>
    <recommendedName>
        <fullName evidence="2">SET domain-containing protein</fullName>
    </recommendedName>
</protein>
<feature type="domain" description="SET" evidence="2">
    <location>
        <begin position="351"/>
        <end position="545"/>
    </location>
</feature>
<dbReference type="SUPFAM" id="SSF48452">
    <property type="entry name" value="TPR-like"/>
    <property type="match status" value="1"/>
</dbReference>
<dbReference type="AlphaFoldDB" id="A0A1V6RAZ8"/>
<evidence type="ECO:0000259" key="2">
    <source>
        <dbReference type="PROSITE" id="PS50280"/>
    </source>
</evidence>
<comment type="caution">
    <text evidence="3">The sequence shown here is derived from an EMBL/GenBank/DDBJ whole genome shotgun (WGS) entry which is preliminary data.</text>
</comment>
<dbReference type="PROSITE" id="PS50280">
    <property type="entry name" value="SET"/>
    <property type="match status" value="1"/>
</dbReference>
<dbReference type="Proteomes" id="UP000191612">
    <property type="component" value="Unassembled WGS sequence"/>
</dbReference>
<dbReference type="InterPro" id="IPR011990">
    <property type="entry name" value="TPR-like_helical_dom_sf"/>
</dbReference>
<dbReference type="SMART" id="SM00317">
    <property type="entry name" value="SET"/>
    <property type="match status" value="1"/>
</dbReference>
<proteinExistence type="predicted"/>
<sequence length="748" mass="84389">MDTHDVSDVPEYFRYLQTHRQNLKNAQALKGRPAKSPKSKDEILMQFMFRQMMKTEAPGGTTNIRSSFLPPAYPPCHTPFSKLSKVMIKNLCLETHHRKRYLLIRTVTPPGTMTAVMGIVEDENGSVLMLQLYNQEQELSNTHGLREGTVLVVKEPYVKVMADGDYGIRVDHLSDVWFVPEFDDLVPLSWRKRVTQCDEDASSWKEKGSGHFGRGDYRSAIQCYSKALDAHPSPELAVIAQLNRSLSFLKSYRFDAALKDVEHVLQVSELSEKGLFRKAQALYQLRRFKESCEIHATLAEKYPGNTQAAHEYSRASARLMEQDSGNYEFRKMMLEAKKRRPPTLDRATYIGPVTVKQTQSHGRGLFTTEAVKAGDLLLCEKAFAHAFHIKDTSQDLRLLLNVDMNEATIGTQAELIELITQKLYKNPSLMPDFVDLHHGTYKSVDVLEVDGIPVVDTFLVERIILLNSFGCPLSSRESHIDCMKGDDDTAKKTNKQFHSCGVWSMASYINHSCLSNARRSFIGDMMIVRASRDLPPNTEITFWYKSPMSRDPKEIPVNLKHWGFKCDCILCQEARGASSSVLSNRNRILADLQRLFKTSKKNLRNIEDRISNLTGTYSRPASEVPRLTLDSPCLSLAAIYASSRKLEKSVEFALKTLESLGFVVEGGNLPHVSNAPLIVKKWGLMNDGVVGCWMILCLAYRDLAPTLASQAEGYARVSYKICVGEDDTFDKTYSRLSARADGFLMTAK</sequence>